<dbReference type="PANTHER" id="PTHR23416:SF78">
    <property type="entry name" value="LIPOPOLYSACCHARIDE BIOSYNTHESIS O-ACETYL TRANSFERASE WBBJ-RELATED"/>
    <property type="match status" value="1"/>
</dbReference>
<dbReference type="GO" id="GO:0016746">
    <property type="term" value="F:acyltransferase activity"/>
    <property type="evidence" value="ECO:0007669"/>
    <property type="project" value="UniProtKB-KW"/>
</dbReference>
<proteinExistence type="predicted"/>
<dbReference type="PANTHER" id="PTHR23416">
    <property type="entry name" value="SIALIC ACID SYNTHASE-RELATED"/>
    <property type="match status" value="1"/>
</dbReference>
<accession>A0A5B2W473</accession>
<keyword evidence="2" id="KW-1185">Reference proteome</keyword>
<dbReference type="InterPro" id="IPR051159">
    <property type="entry name" value="Hexapeptide_acetyltransf"/>
</dbReference>
<dbReference type="InterPro" id="IPR011004">
    <property type="entry name" value="Trimer_LpxA-like_sf"/>
</dbReference>
<reference evidence="1 2" key="1">
    <citation type="submission" date="2019-09" db="EMBL/GenBank/DDBJ databases">
        <title>Chitinophaga ginsengihumi sp. nov., isolated from soil of ginseng rhizosphere.</title>
        <authorList>
            <person name="Lee J."/>
        </authorList>
    </citation>
    <scope>NUCLEOTIDE SEQUENCE [LARGE SCALE GENOMIC DNA]</scope>
    <source>
        <strain evidence="1 2">BN140078</strain>
    </source>
</reference>
<dbReference type="SUPFAM" id="SSF51161">
    <property type="entry name" value="Trimeric LpxA-like enzymes"/>
    <property type="match status" value="1"/>
</dbReference>
<dbReference type="RefSeq" id="WP_149836745.1">
    <property type="nucleotide sequence ID" value="NZ_VUOC01000001.1"/>
</dbReference>
<reference evidence="1 2" key="2">
    <citation type="submission" date="2019-09" db="EMBL/GenBank/DDBJ databases">
        <authorList>
            <person name="Jin C."/>
        </authorList>
    </citation>
    <scope>NUCLEOTIDE SEQUENCE [LARGE SCALE GENOMIC DNA]</scope>
    <source>
        <strain evidence="1 2">BN140078</strain>
    </source>
</reference>
<dbReference type="CDD" id="cd04647">
    <property type="entry name" value="LbH_MAT_like"/>
    <property type="match status" value="1"/>
</dbReference>
<name>A0A5B2W473_9BACT</name>
<keyword evidence="1" id="KW-0012">Acyltransferase</keyword>
<dbReference type="Proteomes" id="UP000324611">
    <property type="component" value="Unassembled WGS sequence"/>
</dbReference>
<sequence length="199" mass="21940">MLRSLLYSLDARLNYWLGKGRFRYLGGKVRIICPLRITGHNNISLGNQVIINYKTWLAAQPLTGMPDCLLEIGDGSVIGNFNHIYATHSIKIGKNVLTADKVYISDNLHQYIDIHVPVMHQPVIQNRTVAIGDGTWLGENVCVLGAHIGKQSVIGANSVVINDIPDYCVAVGAPAKIIKRYCLKESAWKKTTPDGAFVE</sequence>
<dbReference type="EMBL" id="VUOC01000001">
    <property type="protein sequence ID" value="KAA2245356.1"/>
    <property type="molecule type" value="Genomic_DNA"/>
</dbReference>
<dbReference type="Gene3D" id="2.160.10.10">
    <property type="entry name" value="Hexapeptide repeat proteins"/>
    <property type="match status" value="1"/>
</dbReference>
<comment type="caution">
    <text evidence="1">The sequence shown here is derived from an EMBL/GenBank/DDBJ whole genome shotgun (WGS) entry which is preliminary data.</text>
</comment>
<organism evidence="1 2">
    <name type="scientific">Chitinophaga agrisoli</name>
    <dbReference type="NCBI Taxonomy" id="2607653"/>
    <lineage>
        <taxon>Bacteria</taxon>
        <taxon>Pseudomonadati</taxon>
        <taxon>Bacteroidota</taxon>
        <taxon>Chitinophagia</taxon>
        <taxon>Chitinophagales</taxon>
        <taxon>Chitinophagaceae</taxon>
        <taxon>Chitinophaga</taxon>
    </lineage>
</organism>
<evidence type="ECO:0000313" key="2">
    <source>
        <dbReference type="Proteomes" id="UP000324611"/>
    </source>
</evidence>
<dbReference type="AlphaFoldDB" id="A0A5B2W473"/>
<gene>
    <name evidence="1" type="ORF">F0L74_05175</name>
</gene>
<keyword evidence="1" id="KW-0808">Transferase</keyword>
<protein>
    <submittedName>
        <fullName evidence="1">Acyltransferase</fullName>
    </submittedName>
</protein>
<evidence type="ECO:0000313" key="1">
    <source>
        <dbReference type="EMBL" id="KAA2245356.1"/>
    </source>
</evidence>